<keyword evidence="4" id="KW-1185">Reference proteome</keyword>
<dbReference type="InterPro" id="IPR013126">
    <property type="entry name" value="Hsp_70_fam"/>
</dbReference>
<sequence length="556" mass="63162">MPKSDIRVVVGIDFGTTYSGFALASVANPDTVETNESWPGIRGQLKTNTALAYDEALNVVKWGNPALSEKPSKKKLASSEKKLHKPVELFKLHFSNIKNSEKPPLLPGLDYQSAVADYLREMGKLIRQTLETRWPGIDFFKHVRLVVTVPAEYNEYAKGAMRTCMFKSGLLKTLNSDRLEFTTEPEAAAIYCMRVLKEFSLKPNDSFMIVDCGGGTTDLTIRRLLAGGRLEETTENSGEFCGSTFIDREFLKYLARKLGMGAIAKLKEDHYSQLQYLLQEFCSCVKLRFDGDRETFQAHDLDLEDACPIIKKYVVGEAVKTMEDAEWLIELDFDTVKEFFDKVVVKILRLIRDQLMKTEKPCSALFLVGGFGQSPYLLKRVREEFNSMVPFIAVPIEPIASTVRGAVYYGLDMDIVRTRVLKRTYGIDISRDWKEDDPIQRRVSGNVIDVFQPLAFRGSKVDVDQKFTCTLYPSYPEQRIISFPIYTTDRDSAKYCDEDGMKQIGKLTAELPDVYLGKNRPIEFSLTFGKIEIRATARNRTSGEVYETSFDLEYVD</sequence>
<reference evidence="3" key="1">
    <citation type="submission" date="2021-06" db="EMBL/GenBank/DDBJ databases">
        <authorList>
            <person name="Kallberg Y."/>
            <person name="Tangrot J."/>
            <person name="Rosling A."/>
        </authorList>
    </citation>
    <scope>NUCLEOTIDE SEQUENCE</scope>
    <source>
        <strain evidence="3">MT106</strain>
    </source>
</reference>
<dbReference type="CDD" id="cd10229">
    <property type="entry name" value="ASKHA_NBD_HSP70_HSPA12"/>
    <property type="match status" value="1"/>
</dbReference>
<evidence type="ECO:0000313" key="4">
    <source>
        <dbReference type="Proteomes" id="UP000789831"/>
    </source>
</evidence>
<keyword evidence="1" id="KW-0547">Nucleotide-binding</keyword>
<dbReference type="OrthoDB" id="2963168at2759"/>
<dbReference type="Proteomes" id="UP000789831">
    <property type="component" value="Unassembled WGS sequence"/>
</dbReference>
<dbReference type="GO" id="GO:0140662">
    <property type="term" value="F:ATP-dependent protein folding chaperone"/>
    <property type="evidence" value="ECO:0007669"/>
    <property type="project" value="InterPro"/>
</dbReference>
<dbReference type="Gene3D" id="3.30.420.40">
    <property type="match status" value="2"/>
</dbReference>
<dbReference type="GO" id="GO:0005524">
    <property type="term" value="F:ATP binding"/>
    <property type="evidence" value="ECO:0007669"/>
    <property type="project" value="UniProtKB-KW"/>
</dbReference>
<proteinExistence type="predicted"/>
<comment type="caution">
    <text evidence="3">The sequence shown here is derived from an EMBL/GenBank/DDBJ whole genome shotgun (WGS) entry which is preliminary data.</text>
</comment>
<evidence type="ECO:0000256" key="1">
    <source>
        <dbReference type="ARBA" id="ARBA00022741"/>
    </source>
</evidence>
<dbReference type="Gene3D" id="3.90.640.10">
    <property type="entry name" value="Actin, Chain A, domain 4"/>
    <property type="match status" value="1"/>
</dbReference>
<dbReference type="PANTHER" id="PTHR14187">
    <property type="entry name" value="ALPHA KINASE/ELONGATION FACTOR 2 KINASE"/>
    <property type="match status" value="1"/>
</dbReference>
<keyword evidence="2" id="KW-0067">ATP-binding</keyword>
<evidence type="ECO:0000313" key="3">
    <source>
        <dbReference type="EMBL" id="CAG8479119.1"/>
    </source>
</evidence>
<dbReference type="SUPFAM" id="SSF53067">
    <property type="entry name" value="Actin-like ATPase domain"/>
    <property type="match status" value="2"/>
</dbReference>
<evidence type="ECO:0000256" key="2">
    <source>
        <dbReference type="ARBA" id="ARBA00022840"/>
    </source>
</evidence>
<gene>
    <name evidence="3" type="ORF">AGERDE_LOCUS3141</name>
</gene>
<dbReference type="AlphaFoldDB" id="A0A9N8W6X2"/>
<dbReference type="Pfam" id="PF00012">
    <property type="entry name" value="HSP70"/>
    <property type="match status" value="1"/>
</dbReference>
<dbReference type="PANTHER" id="PTHR14187:SF5">
    <property type="entry name" value="HEAT SHOCK 70 KDA PROTEIN 12A"/>
    <property type="match status" value="1"/>
</dbReference>
<accession>A0A9N8W6X2</accession>
<name>A0A9N8W6X2_9GLOM</name>
<dbReference type="InterPro" id="IPR043129">
    <property type="entry name" value="ATPase_NBD"/>
</dbReference>
<protein>
    <submittedName>
        <fullName evidence="3">11585_t:CDS:1</fullName>
    </submittedName>
</protein>
<organism evidence="3 4">
    <name type="scientific">Ambispora gerdemannii</name>
    <dbReference type="NCBI Taxonomy" id="144530"/>
    <lineage>
        <taxon>Eukaryota</taxon>
        <taxon>Fungi</taxon>
        <taxon>Fungi incertae sedis</taxon>
        <taxon>Mucoromycota</taxon>
        <taxon>Glomeromycotina</taxon>
        <taxon>Glomeromycetes</taxon>
        <taxon>Archaeosporales</taxon>
        <taxon>Ambisporaceae</taxon>
        <taxon>Ambispora</taxon>
    </lineage>
</organism>
<dbReference type="EMBL" id="CAJVPL010000287">
    <property type="protein sequence ID" value="CAG8479119.1"/>
    <property type="molecule type" value="Genomic_DNA"/>
</dbReference>